<evidence type="ECO:0000313" key="1">
    <source>
        <dbReference type="EMBL" id="SEH00217.1"/>
    </source>
</evidence>
<accession>A0A1H6EQS9</accession>
<sequence>MEKRKYEPPMLFKLGDAVELTLSGNCCDTADKGAYYW</sequence>
<dbReference type="AlphaFoldDB" id="A0A1H6EQS9"/>
<name>A0A1H6EQS9_9ACTN</name>
<evidence type="ECO:0008006" key="3">
    <source>
        <dbReference type="Google" id="ProtNLM"/>
    </source>
</evidence>
<organism evidence="1 2">
    <name type="scientific">Nonomuraea solani</name>
    <dbReference type="NCBI Taxonomy" id="1144553"/>
    <lineage>
        <taxon>Bacteria</taxon>
        <taxon>Bacillati</taxon>
        <taxon>Actinomycetota</taxon>
        <taxon>Actinomycetes</taxon>
        <taxon>Streptosporangiales</taxon>
        <taxon>Streptosporangiaceae</taxon>
        <taxon>Nonomuraea</taxon>
    </lineage>
</organism>
<evidence type="ECO:0000313" key="2">
    <source>
        <dbReference type="Proteomes" id="UP000236732"/>
    </source>
</evidence>
<dbReference type="EMBL" id="FNVT01000015">
    <property type="protein sequence ID" value="SEH00217.1"/>
    <property type="molecule type" value="Genomic_DNA"/>
</dbReference>
<dbReference type="RefSeq" id="WP_103961376.1">
    <property type="nucleotide sequence ID" value="NZ_FNVT01000015.1"/>
</dbReference>
<gene>
    <name evidence="1" type="ORF">SAMN05444920_115196</name>
</gene>
<dbReference type="Proteomes" id="UP000236732">
    <property type="component" value="Unassembled WGS sequence"/>
</dbReference>
<dbReference type="NCBIfam" id="NF033521">
    <property type="entry name" value="lasso_leader_L3"/>
    <property type="match status" value="1"/>
</dbReference>
<protein>
    <recommendedName>
        <fullName evidence="3">Lasso RiPP family leader peptide-containing protein</fullName>
    </recommendedName>
</protein>
<proteinExistence type="predicted"/>
<reference evidence="1 2" key="1">
    <citation type="submission" date="2016-10" db="EMBL/GenBank/DDBJ databases">
        <authorList>
            <person name="de Groot N.N."/>
        </authorList>
    </citation>
    <scope>NUCLEOTIDE SEQUENCE [LARGE SCALE GENOMIC DNA]</scope>
    <source>
        <strain evidence="1 2">CGMCC 4.7037</strain>
    </source>
</reference>
<keyword evidence="2" id="KW-1185">Reference proteome</keyword>